<dbReference type="Proteomes" id="UP000322746">
    <property type="component" value="Segment"/>
</dbReference>
<feature type="region of interest" description="Disordered" evidence="1">
    <location>
        <begin position="245"/>
        <end position="276"/>
    </location>
</feature>
<dbReference type="EMBL" id="MK249211">
    <property type="protein sequence ID" value="QCQ85029.1"/>
    <property type="molecule type" value="Genomic_DNA"/>
</dbReference>
<name>A0A4P8PKT1_9VIRU</name>
<sequence length="276" mass="28029">MVAPALIAGGAALGGAVIDAASSLFGNQSAVSAARVQRHWEERMSNTAIQRRKSDLLAAGFNPLLAVGEPATTPSVGQANIRPPLGNAGQRVAEAGALALQAQSVKSQVGLNSSLAAKADAEAAKARAETEGTGGGVGGEIAARINNVVQDTNLKGAQVVTQQVEQILKNAQGNEILFLLPYAQDKLAAEAKLAAAGVPAAQKRAEAWRTILGDIAARAELVTPMINSATGILGASKLGRFLKGGGPAATPGSKTIKPSKSGRGGYVDHRTGEIYD</sequence>
<evidence type="ECO:0000256" key="1">
    <source>
        <dbReference type="SAM" id="MobiDB-lite"/>
    </source>
</evidence>
<organism evidence="2">
    <name type="scientific">Blackfly microvirus SF02</name>
    <dbReference type="NCBI Taxonomy" id="2576452"/>
    <lineage>
        <taxon>Viruses</taxon>
        <taxon>Monodnaviria</taxon>
        <taxon>Sangervirae</taxon>
        <taxon>Phixviricota</taxon>
        <taxon>Malgrandaviricetes</taxon>
        <taxon>Petitvirales</taxon>
        <taxon>Microviridae</taxon>
        <taxon>Microvirus</taxon>
    </lineage>
</organism>
<accession>A0A4P8PKT1</accession>
<proteinExistence type="predicted"/>
<protein>
    <submittedName>
        <fullName evidence="2">DNA pilot protein</fullName>
    </submittedName>
</protein>
<feature type="compositionally biased region" description="Basic and acidic residues" evidence="1">
    <location>
        <begin position="266"/>
        <end position="276"/>
    </location>
</feature>
<reference evidence="2" key="1">
    <citation type="submission" date="2018-12" db="EMBL/GenBank/DDBJ databases">
        <title>Singled stranded DNA viruses identified in blackflies (Austrosimulium ungulatum) sampled in New Zealand.</title>
        <authorList>
            <person name="Kraberger S."/>
            <person name="Fontenele R.S."/>
            <person name="Schmidlin K."/>
            <person name="Walters M."/>
            <person name="Varsani A."/>
        </authorList>
    </citation>
    <scope>NUCLEOTIDE SEQUENCE [LARGE SCALE GENOMIC DNA]</scope>
    <source>
        <strain evidence="2">162</strain>
    </source>
</reference>
<evidence type="ECO:0000313" key="2">
    <source>
        <dbReference type="EMBL" id="QCQ85029.1"/>
    </source>
</evidence>